<dbReference type="eggNOG" id="COG3427">
    <property type="taxonomic scope" value="Bacteria"/>
</dbReference>
<dbReference type="STRING" id="111105.HR09_06575"/>
<dbReference type="Gene3D" id="3.30.530.20">
    <property type="match status" value="1"/>
</dbReference>
<sequence>MTEYASEIKSIAAPLSAVYSKLSDLSNLKGMEDKLPEGKIKLTGIDSDSCTLSVNPVGQITLRIVERRQDDLIKFEAERSPMPFNVWIQLKEAAPDDTRLKITLRAELNMFVKPMLDKPLREGVDRLAQLLASLDYA</sequence>
<dbReference type="Proteomes" id="UP000030130">
    <property type="component" value="Unassembled WGS sequence"/>
</dbReference>
<organism evidence="1 2">
    <name type="scientific">Porphyromonas gulae</name>
    <dbReference type="NCBI Taxonomy" id="111105"/>
    <lineage>
        <taxon>Bacteria</taxon>
        <taxon>Pseudomonadati</taxon>
        <taxon>Bacteroidota</taxon>
        <taxon>Bacteroidia</taxon>
        <taxon>Bacteroidales</taxon>
        <taxon>Porphyromonadaceae</taxon>
        <taxon>Porphyromonas</taxon>
    </lineage>
</organism>
<comment type="caution">
    <text evidence="1">The sequence shown here is derived from an EMBL/GenBank/DDBJ whole genome shotgun (WGS) entry which is preliminary data.</text>
</comment>
<dbReference type="RefSeq" id="WP_039420662.1">
    <property type="nucleotide sequence ID" value="NZ_JRAI01000039.1"/>
</dbReference>
<dbReference type="AlphaFoldDB" id="A0A0A2F5G0"/>
<reference evidence="1 2" key="1">
    <citation type="submission" date="2014-08" db="EMBL/GenBank/DDBJ databases">
        <title>Porphyromonas gulae strain:COT-052_OH1451 Genome sequencing.</title>
        <authorList>
            <person name="Wallis C."/>
            <person name="Deusch O."/>
            <person name="O'Flynn C."/>
            <person name="Davis I."/>
            <person name="Jospin G."/>
            <person name="Darling A.E."/>
            <person name="Coil D.A."/>
            <person name="Alexiev A."/>
            <person name="Horsfall A."/>
            <person name="Kirkwood N."/>
            <person name="Harris S."/>
            <person name="Eisen J.A."/>
        </authorList>
    </citation>
    <scope>NUCLEOTIDE SEQUENCE [LARGE SCALE GENOMIC DNA]</scope>
    <source>
        <strain evidence="2">COT-052 OH1451</strain>
    </source>
</reference>
<dbReference type="EMBL" id="JRAI01000039">
    <property type="protein sequence ID" value="KGN86256.1"/>
    <property type="molecule type" value="Genomic_DNA"/>
</dbReference>
<gene>
    <name evidence="1" type="ORF">HR08_04095</name>
</gene>
<dbReference type="PATRIC" id="fig|111105.18.peg.1416"/>
<evidence type="ECO:0000313" key="2">
    <source>
        <dbReference type="Proteomes" id="UP000030130"/>
    </source>
</evidence>
<accession>A0A0A2F5G0</accession>
<evidence type="ECO:0000313" key="1">
    <source>
        <dbReference type="EMBL" id="KGN86256.1"/>
    </source>
</evidence>
<name>A0A0A2F5G0_9PORP</name>
<protein>
    <submittedName>
        <fullName evidence="1">Polyketide cyclase</fullName>
    </submittedName>
</protein>
<dbReference type="OrthoDB" id="1011799at2"/>
<dbReference type="InterPro" id="IPR023393">
    <property type="entry name" value="START-like_dom_sf"/>
</dbReference>
<proteinExistence type="predicted"/>
<dbReference type="SUPFAM" id="SSF55961">
    <property type="entry name" value="Bet v1-like"/>
    <property type="match status" value="1"/>
</dbReference>